<keyword evidence="5" id="KW-1185">Reference proteome</keyword>
<keyword evidence="1" id="KW-0862">Zinc</keyword>
<organism evidence="4 5">
    <name type="scientific">Photinus pyralis</name>
    <name type="common">Common eastern firefly</name>
    <name type="synonym">Lampyris pyralis</name>
    <dbReference type="NCBI Taxonomy" id="7054"/>
    <lineage>
        <taxon>Eukaryota</taxon>
        <taxon>Metazoa</taxon>
        <taxon>Ecdysozoa</taxon>
        <taxon>Arthropoda</taxon>
        <taxon>Hexapoda</taxon>
        <taxon>Insecta</taxon>
        <taxon>Pterygota</taxon>
        <taxon>Neoptera</taxon>
        <taxon>Endopterygota</taxon>
        <taxon>Coleoptera</taxon>
        <taxon>Polyphaga</taxon>
        <taxon>Elateriformia</taxon>
        <taxon>Elateroidea</taxon>
        <taxon>Lampyridae</taxon>
        <taxon>Lampyrinae</taxon>
        <taxon>Photinus</taxon>
    </lineage>
</organism>
<name>A0A5N4B718_PHOPY</name>
<feature type="compositionally biased region" description="Polar residues" evidence="2">
    <location>
        <begin position="26"/>
        <end position="59"/>
    </location>
</feature>
<evidence type="ECO:0000313" key="4">
    <source>
        <dbReference type="EMBL" id="KAB0805395.1"/>
    </source>
</evidence>
<dbReference type="Pfam" id="PF00098">
    <property type="entry name" value="zf-CCHC"/>
    <property type="match status" value="1"/>
</dbReference>
<reference evidence="4 5" key="1">
    <citation type="journal article" date="2018" name="Elife">
        <title>Firefly genomes illuminate parallel origins of bioluminescence in beetles.</title>
        <authorList>
            <person name="Fallon T.R."/>
            <person name="Lower S.E."/>
            <person name="Chang C.H."/>
            <person name="Bessho-Uehara M."/>
            <person name="Martin G.J."/>
            <person name="Bewick A.J."/>
            <person name="Behringer M."/>
            <person name="Debat H.J."/>
            <person name="Wong I."/>
            <person name="Day J.C."/>
            <person name="Suvorov A."/>
            <person name="Silva C.J."/>
            <person name="Stanger-Hall K.F."/>
            <person name="Hall D.W."/>
            <person name="Schmitz R.J."/>
            <person name="Nelson D.R."/>
            <person name="Lewis S.M."/>
            <person name="Shigenobu S."/>
            <person name="Bybee S.M."/>
            <person name="Larracuente A.M."/>
            <person name="Oba Y."/>
            <person name="Weng J.K."/>
        </authorList>
    </citation>
    <scope>NUCLEOTIDE SEQUENCE [LARGE SCALE GENOMIC DNA]</scope>
    <source>
        <strain evidence="4">1611_PpyrPB1</strain>
        <tissue evidence="4">Whole body</tissue>
    </source>
</reference>
<comment type="caution">
    <text evidence="4">The sequence shown here is derived from an EMBL/GenBank/DDBJ whole genome shotgun (WGS) entry which is preliminary data.</text>
</comment>
<dbReference type="AlphaFoldDB" id="A0A5N4B718"/>
<keyword evidence="1" id="KW-0479">Metal-binding</keyword>
<feature type="region of interest" description="Disordered" evidence="2">
    <location>
        <begin position="26"/>
        <end position="68"/>
    </location>
</feature>
<sequence>MSDSEIEVLDWVETLEKEACPRTVSNTKAETRAVGTQASPRATRSVGTQTGSEEVTAPTTLRGRVEERPTLLRVTSARDPELAVHLCWRCGRLGHWRRACPAPQATIFCSRCGVVGRLSAWCPCRPRIPETRRGILPWGGPPQ</sequence>
<protein>
    <recommendedName>
        <fullName evidence="3">CCHC-type domain-containing protein</fullName>
    </recommendedName>
</protein>
<keyword evidence="1" id="KW-0863">Zinc-finger</keyword>
<evidence type="ECO:0000256" key="2">
    <source>
        <dbReference type="SAM" id="MobiDB-lite"/>
    </source>
</evidence>
<accession>A0A5N4B718</accession>
<dbReference type="Gene3D" id="4.10.60.10">
    <property type="entry name" value="Zinc finger, CCHC-type"/>
    <property type="match status" value="1"/>
</dbReference>
<gene>
    <name evidence="4" type="ORF">PPYR_02365</name>
</gene>
<dbReference type="InterPro" id="IPR001878">
    <property type="entry name" value="Znf_CCHC"/>
</dbReference>
<dbReference type="SMART" id="SM00343">
    <property type="entry name" value="ZnF_C2HC"/>
    <property type="match status" value="1"/>
</dbReference>
<dbReference type="EMBL" id="VVIM01000001">
    <property type="protein sequence ID" value="KAB0805395.1"/>
    <property type="molecule type" value="Genomic_DNA"/>
</dbReference>
<evidence type="ECO:0000259" key="3">
    <source>
        <dbReference type="PROSITE" id="PS50158"/>
    </source>
</evidence>
<evidence type="ECO:0000256" key="1">
    <source>
        <dbReference type="PROSITE-ProRule" id="PRU00047"/>
    </source>
</evidence>
<feature type="domain" description="CCHC-type" evidence="3">
    <location>
        <begin position="87"/>
        <end position="101"/>
    </location>
</feature>
<dbReference type="InterPro" id="IPR036875">
    <property type="entry name" value="Znf_CCHC_sf"/>
</dbReference>
<dbReference type="Proteomes" id="UP000327044">
    <property type="component" value="Unassembled WGS sequence"/>
</dbReference>
<dbReference type="GO" id="GO:0003676">
    <property type="term" value="F:nucleic acid binding"/>
    <property type="evidence" value="ECO:0007669"/>
    <property type="project" value="InterPro"/>
</dbReference>
<proteinExistence type="predicted"/>
<dbReference type="GO" id="GO:0008270">
    <property type="term" value="F:zinc ion binding"/>
    <property type="evidence" value="ECO:0007669"/>
    <property type="project" value="UniProtKB-KW"/>
</dbReference>
<evidence type="ECO:0000313" key="5">
    <source>
        <dbReference type="Proteomes" id="UP000327044"/>
    </source>
</evidence>
<dbReference type="SUPFAM" id="SSF57756">
    <property type="entry name" value="Retrovirus zinc finger-like domains"/>
    <property type="match status" value="1"/>
</dbReference>
<dbReference type="PROSITE" id="PS50158">
    <property type="entry name" value="ZF_CCHC"/>
    <property type="match status" value="1"/>
</dbReference>
<dbReference type="InParanoid" id="A0A5N4B718"/>